<evidence type="ECO:0000256" key="2">
    <source>
        <dbReference type="ARBA" id="ARBA00022643"/>
    </source>
</evidence>
<evidence type="ECO:0000256" key="6">
    <source>
        <dbReference type="PIRSR" id="PIRSR000337-1"/>
    </source>
</evidence>
<evidence type="ECO:0000256" key="3">
    <source>
        <dbReference type="ARBA" id="ARBA00023002"/>
    </source>
</evidence>
<dbReference type="Proteomes" id="UP000295727">
    <property type="component" value="Chromosome 4"/>
</dbReference>
<feature type="binding site" evidence="6">
    <location>
        <position position="227"/>
    </location>
    <ligand>
        <name>FMN</name>
        <dbReference type="ChEBI" id="CHEBI:58210"/>
    </ligand>
</feature>
<evidence type="ECO:0000313" key="9">
    <source>
        <dbReference type="Proteomes" id="UP000295727"/>
    </source>
</evidence>
<feature type="binding site" evidence="6">
    <location>
        <position position="152"/>
    </location>
    <ligand>
        <name>FMN</name>
        <dbReference type="ChEBI" id="CHEBI:58210"/>
    </ligand>
</feature>
<evidence type="ECO:0000259" key="7">
    <source>
        <dbReference type="Pfam" id="PF00296"/>
    </source>
</evidence>
<comment type="similarity">
    <text evidence="5">Belongs to the NtaA/SnaA/DszA monooxygenase family.</text>
</comment>
<evidence type="ECO:0000256" key="1">
    <source>
        <dbReference type="ARBA" id="ARBA00022630"/>
    </source>
</evidence>
<keyword evidence="1 6" id="KW-0285">Flavoprotein</keyword>
<dbReference type="InterPro" id="IPR016215">
    <property type="entry name" value="NTA_MOA"/>
</dbReference>
<accession>A0A4P7D4S0</accession>
<feature type="binding site" evidence="6">
    <location>
        <position position="226"/>
    </location>
    <ligand>
        <name>FMN</name>
        <dbReference type="ChEBI" id="CHEBI:58210"/>
    </ligand>
</feature>
<gene>
    <name evidence="8" type="ORF">E1956_42040</name>
</gene>
<keyword evidence="4" id="KW-0503">Monooxygenase</keyword>
<dbReference type="CDD" id="cd01095">
    <property type="entry name" value="Nitrilotriacetate_monoxgenase"/>
    <property type="match status" value="1"/>
</dbReference>
<dbReference type="AlphaFoldDB" id="A0A4P7D4S0"/>
<evidence type="ECO:0000313" key="8">
    <source>
        <dbReference type="EMBL" id="QBR03689.1"/>
    </source>
</evidence>
<evidence type="ECO:0000256" key="5">
    <source>
        <dbReference type="ARBA" id="ARBA00033748"/>
    </source>
</evidence>
<dbReference type="RefSeq" id="WP_134759344.1">
    <property type="nucleotide sequence ID" value="NZ_CP038151.1"/>
</dbReference>
<dbReference type="Gene3D" id="3.20.20.30">
    <property type="entry name" value="Luciferase-like domain"/>
    <property type="match status" value="1"/>
</dbReference>
<dbReference type="PIRSF" id="PIRSF000337">
    <property type="entry name" value="NTA_MOA"/>
    <property type="match status" value="1"/>
</dbReference>
<dbReference type="NCBIfam" id="TIGR03860">
    <property type="entry name" value="FMN_nitrolo"/>
    <property type="match status" value="1"/>
</dbReference>
<evidence type="ECO:0000256" key="4">
    <source>
        <dbReference type="ARBA" id="ARBA00023033"/>
    </source>
</evidence>
<feature type="binding site" evidence="6">
    <location>
        <position position="156"/>
    </location>
    <ligand>
        <name>FMN</name>
        <dbReference type="ChEBI" id="CHEBI:58210"/>
    </ligand>
</feature>
<reference evidence="8 9" key="1">
    <citation type="submission" date="2019-03" db="EMBL/GenBank/DDBJ databases">
        <title>Paraburkholderia sp. 7MH5, isolated from subtropical forest soil.</title>
        <authorList>
            <person name="Gao Z.-H."/>
            <person name="Qiu L.-H."/>
        </authorList>
    </citation>
    <scope>NUCLEOTIDE SEQUENCE [LARGE SCALE GENOMIC DNA]</scope>
    <source>
        <strain evidence="8 9">7MH5</strain>
    </source>
</reference>
<keyword evidence="9" id="KW-1185">Reference proteome</keyword>
<dbReference type="InterPro" id="IPR051260">
    <property type="entry name" value="Diverse_substr_monoxygenases"/>
</dbReference>
<keyword evidence="2 6" id="KW-0288">FMN</keyword>
<dbReference type="Pfam" id="PF00296">
    <property type="entry name" value="Bac_luciferase"/>
    <property type="match status" value="1"/>
</dbReference>
<dbReference type="InterPro" id="IPR011251">
    <property type="entry name" value="Luciferase-like_dom"/>
</dbReference>
<name>A0A4P7D4S0_9BURK</name>
<feature type="binding site" evidence="6">
    <location>
        <position position="58"/>
    </location>
    <ligand>
        <name>FMN</name>
        <dbReference type="ChEBI" id="CHEBI:58210"/>
    </ligand>
</feature>
<dbReference type="EMBL" id="CP038151">
    <property type="protein sequence ID" value="QBR03689.1"/>
    <property type="molecule type" value="Genomic_DNA"/>
</dbReference>
<sequence length="461" mass="50794">MDVRKHMPLALLLTPTGTHTAAWRHPDAPLNDSANFEYFRKIAESAERSFYDLLFIADSLFMSHGERGGERRYPRHPHLELEPLSLLSALSVVTKNIGLAATVSTTYSFPYATARAFASLDHLSGGRAGWNLVTSQSDLEAQNYGLDAHLQHSDRYARAAEYVEIVQQLWDSWEEDALVGDKESGIAIDSTKLHALNHKGQYYSVKGPLNVSRPPQGRPVIIQAGSSNTGQDLAARTADIVFTAQTDKKGAQLFYRSIKDRLAAHGRTPESLMVMPGVYAVVGETDAEAQAKFAQLQDLIHPEVGRELLAKLLGKEEFSNIDVDKPLPMLTDVNTSKSRLEMIQAMGADGTLTVRELYQRLAPARGHLTLVGSAERVAETLIEWRNDGAADGFMLIPGVMPQSVDDFDRLVLPILRDRGVARRAYDGKTLRERLGLPRPANSFITVHSPSATVQPEPSPHS</sequence>
<organism evidence="8 9">
    <name type="scientific">Paraburkholderia pallida</name>
    <dbReference type="NCBI Taxonomy" id="2547399"/>
    <lineage>
        <taxon>Bacteria</taxon>
        <taxon>Pseudomonadati</taxon>
        <taxon>Pseudomonadota</taxon>
        <taxon>Betaproteobacteria</taxon>
        <taxon>Burkholderiales</taxon>
        <taxon>Burkholderiaceae</taxon>
        <taxon>Paraburkholderia</taxon>
    </lineage>
</organism>
<dbReference type="GO" id="GO:0016705">
    <property type="term" value="F:oxidoreductase activity, acting on paired donors, with incorporation or reduction of molecular oxygen"/>
    <property type="evidence" value="ECO:0007669"/>
    <property type="project" value="InterPro"/>
</dbReference>
<protein>
    <submittedName>
        <fullName evidence="8">LLM class flavin-dependent oxidoreductase</fullName>
    </submittedName>
</protein>
<dbReference type="PANTHER" id="PTHR30011">
    <property type="entry name" value="ALKANESULFONATE MONOOXYGENASE-RELATED"/>
    <property type="match status" value="1"/>
</dbReference>
<dbReference type="SUPFAM" id="SSF51679">
    <property type="entry name" value="Bacterial luciferase-like"/>
    <property type="match status" value="1"/>
</dbReference>
<proteinExistence type="inferred from homology"/>
<dbReference type="PANTHER" id="PTHR30011:SF16">
    <property type="entry name" value="C2H2 FINGER DOMAIN TRANSCRIPTION FACTOR (EUROFUNG)-RELATED"/>
    <property type="match status" value="1"/>
</dbReference>
<keyword evidence="3" id="KW-0560">Oxidoreductase</keyword>
<feature type="binding site" evidence="6">
    <location>
        <position position="102"/>
    </location>
    <ligand>
        <name>FMN</name>
        <dbReference type="ChEBI" id="CHEBI:58210"/>
    </ligand>
</feature>
<dbReference type="InterPro" id="IPR036661">
    <property type="entry name" value="Luciferase-like_sf"/>
</dbReference>
<dbReference type="GO" id="GO:0004497">
    <property type="term" value="F:monooxygenase activity"/>
    <property type="evidence" value="ECO:0007669"/>
    <property type="project" value="UniProtKB-KW"/>
</dbReference>
<feature type="domain" description="Luciferase-like" evidence="7">
    <location>
        <begin position="23"/>
        <end position="389"/>
    </location>
</feature>
<dbReference type="KEGG" id="ppai:E1956_42040"/>
<dbReference type="OrthoDB" id="4505903at2"/>